<organism evidence="7 8">
    <name type="scientific">Sphingobacterium oryzagri</name>
    <dbReference type="NCBI Taxonomy" id="3025669"/>
    <lineage>
        <taxon>Bacteria</taxon>
        <taxon>Pseudomonadati</taxon>
        <taxon>Bacteroidota</taxon>
        <taxon>Sphingobacteriia</taxon>
        <taxon>Sphingobacteriales</taxon>
        <taxon>Sphingobacteriaceae</taxon>
        <taxon>Sphingobacterium</taxon>
    </lineage>
</organism>
<dbReference type="EMBL" id="CP117880">
    <property type="protein sequence ID" value="WDF66930.1"/>
    <property type="molecule type" value="Genomic_DNA"/>
</dbReference>
<protein>
    <recommendedName>
        <fullName evidence="6">Methylamine utilisation protein MauE domain-containing protein</fullName>
    </recommendedName>
</protein>
<evidence type="ECO:0000256" key="2">
    <source>
        <dbReference type="ARBA" id="ARBA00022692"/>
    </source>
</evidence>
<feature type="transmembrane region" description="Helical" evidence="5">
    <location>
        <begin position="133"/>
        <end position="154"/>
    </location>
</feature>
<accession>A0ABY7WDH8</accession>
<feature type="domain" description="Methylamine utilisation protein MauE" evidence="6">
    <location>
        <begin position="26"/>
        <end position="148"/>
    </location>
</feature>
<reference evidence="7 8" key="1">
    <citation type="submission" date="2023-02" db="EMBL/GenBank/DDBJ databases">
        <title>Genome sequence of Sphingobacterium sp. KACC 22765.</title>
        <authorList>
            <person name="Kim S."/>
            <person name="Heo J."/>
            <person name="Kwon S.-W."/>
        </authorList>
    </citation>
    <scope>NUCLEOTIDE SEQUENCE [LARGE SCALE GENOMIC DNA]</scope>
    <source>
        <strain evidence="7 8">KACC 22765</strain>
    </source>
</reference>
<evidence type="ECO:0000256" key="4">
    <source>
        <dbReference type="ARBA" id="ARBA00023136"/>
    </source>
</evidence>
<dbReference type="RefSeq" id="WP_274265670.1">
    <property type="nucleotide sequence ID" value="NZ_CP117880.1"/>
</dbReference>
<keyword evidence="4 5" id="KW-0472">Membrane</keyword>
<dbReference type="Pfam" id="PF07291">
    <property type="entry name" value="MauE"/>
    <property type="match status" value="1"/>
</dbReference>
<comment type="subcellular location">
    <subcellularLocation>
        <location evidence="1">Membrane</location>
        <topology evidence="1">Multi-pass membrane protein</topology>
    </subcellularLocation>
</comment>
<keyword evidence="2 5" id="KW-0812">Transmembrane</keyword>
<sequence length="170" mass="19255">MKTKQIPYTNPAKLPKSTTPFMVEIFAAVLIILLFTHTGLGKVIHHAVFTIQMAKQPVPIWSKPVLVYALPILEIGTVLLLCFPSSRTIGFLLASILLLAYSSYAYMAFTEVYGYVVCACGKIFQNMNWRDHFYVNTGLALLSLSGLYVSIVRWKGFRFDRKRTLVLDRD</sequence>
<evidence type="ECO:0000256" key="1">
    <source>
        <dbReference type="ARBA" id="ARBA00004141"/>
    </source>
</evidence>
<gene>
    <name evidence="7" type="ORF">PQ465_11495</name>
</gene>
<feature type="transmembrane region" description="Helical" evidence="5">
    <location>
        <begin position="89"/>
        <end position="107"/>
    </location>
</feature>
<evidence type="ECO:0000313" key="8">
    <source>
        <dbReference type="Proteomes" id="UP001221558"/>
    </source>
</evidence>
<keyword evidence="3 5" id="KW-1133">Transmembrane helix</keyword>
<dbReference type="Proteomes" id="UP001221558">
    <property type="component" value="Chromosome"/>
</dbReference>
<name>A0ABY7WDH8_9SPHI</name>
<dbReference type="InterPro" id="IPR009908">
    <property type="entry name" value="Methylamine_util_MauE"/>
</dbReference>
<keyword evidence="8" id="KW-1185">Reference proteome</keyword>
<proteinExistence type="predicted"/>
<evidence type="ECO:0000256" key="3">
    <source>
        <dbReference type="ARBA" id="ARBA00022989"/>
    </source>
</evidence>
<evidence type="ECO:0000313" key="7">
    <source>
        <dbReference type="EMBL" id="WDF66930.1"/>
    </source>
</evidence>
<evidence type="ECO:0000256" key="5">
    <source>
        <dbReference type="SAM" id="Phobius"/>
    </source>
</evidence>
<feature type="transmembrane region" description="Helical" evidence="5">
    <location>
        <begin position="21"/>
        <end position="40"/>
    </location>
</feature>
<feature type="transmembrane region" description="Helical" evidence="5">
    <location>
        <begin position="60"/>
        <end position="82"/>
    </location>
</feature>
<evidence type="ECO:0000259" key="6">
    <source>
        <dbReference type="Pfam" id="PF07291"/>
    </source>
</evidence>